<proteinExistence type="predicted"/>
<feature type="region of interest" description="Disordered" evidence="1">
    <location>
        <begin position="45"/>
        <end position="77"/>
    </location>
</feature>
<evidence type="ECO:0000313" key="3">
    <source>
        <dbReference type="Proteomes" id="UP000297245"/>
    </source>
</evidence>
<gene>
    <name evidence="2" type="ORF">K435DRAFT_153942</name>
</gene>
<dbReference type="AlphaFoldDB" id="A0A4S8LZP9"/>
<dbReference type="Proteomes" id="UP000297245">
    <property type="component" value="Unassembled WGS sequence"/>
</dbReference>
<keyword evidence="3" id="KW-1185">Reference proteome</keyword>
<evidence type="ECO:0000313" key="2">
    <source>
        <dbReference type="EMBL" id="THU94768.1"/>
    </source>
</evidence>
<evidence type="ECO:0000256" key="1">
    <source>
        <dbReference type="SAM" id="MobiDB-lite"/>
    </source>
</evidence>
<name>A0A4S8LZP9_DENBC</name>
<protein>
    <submittedName>
        <fullName evidence="2">Uncharacterized protein</fullName>
    </submittedName>
</protein>
<dbReference type="EMBL" id="ML179216">
    <property type="protein sequence ID" value="THU94768.1"/>
    <property type="molecule type" value="Genomic_DNA"/>
</dbReference>
<organism evidence="2 3">
    <name type="scientific">Dendrothele bispora (strain CBS 962.96)</name>
    <dbReference type="NCBI Taxonomy" id="1314807"/>
    <lineage>
        <taxon>Eukaryota</taxon>
        <taxon>Fungi</taxon>
        <taxon>Dikarya</taxon>
        <taxon>Basidiomycota</taxon>
        <taxon>Agaricomycotina</taxon>
        <taxon>Agaricomycetes</taxon>
        <taxon>Agaricomycetidae</taxon>
        <taxon>Agaricales</taxon>
        <taxon>Agaricales incertae sedis</taxon>
        <taxon>Dendrothele</taxon>
    </lineage>
</organism>
<reference evidence="2 3" key="1">
    <citation type="journal article" date="2019" name="Nat. Ecol. Evol.">
        <title>Megaphylogeny resolves global patterns of mushroom evolution.</title>
        <authorList>
            <person name="Varga T."/>
            <person name="Krizsan K."/>
            <person name="Foldi C."/>
            <person name="Dima B."/>
            <person name="Sanchez-Garcia M."/>
            <person name="Sanchez-Ramirez S."/>
            <person name="Szollosi G.J."/>
            <person name="Szarkandi J.G."/>
            <person name="Papp V."/>
            <person name="Albert L."/>
            <person name="Andreopoulos W."/>
            <person name="Angelini C."/>
            <person name="Antonin V."/>
            <person name="Barry K.W."/>
            <person name="Bougher N.L."/>
            <person name="Buchanan P."/>
            <person name="Buyck B."/>
            <person name="Bense V."/>
            <person name="Catcheside P."/>
            <person name="Chovatia M."/>
            <person name="Cooper J."/>
            <person name="Damon W."/>
            <person name="Desjardin D."/>
            <person name="Finy P."/>
            <person name="Geml J."/>
            <person name="Haridas S."/>
            <person name="Hughes K."/>
            <person name="Justo A."/>
            <person name="Karasinski D."/>
            <person name="Kautmanova I."/>
            <person name="Kiss B."/>
            <person name="Kocsube S."/>
            <person name="Kotiranta H."/>
            <person name="LaButti K.M."/>
            <person name="Lechner B.E."/>
            <person name="Liimatainen K."/>
            <person name="Lipzen A."/>
            <person name="Lukacs Z."/>
            <person name="Mihaltcheva S."/>
            <person name="Morgado L.N."/>
            <person name="Niskanen T."/>
            <person name="Noordeloos M.E."/>
            <person name="Ohm R.A."/>
            <person name="Ortiz-Santana B."/>
            <person name="Ovrebo C."/>
            <person name="Racz N."/>
            <person name="Riley R."/>
            <person name="Savchenko A."/>
            <person name="Shiryaev A."/>
            <person name="Soop K."/>
            <person name="Spirin V."/>
            <person name="Szebenyi C."/>
            <person name="Tomsovsky M."/>
            <person name="Tulloss R.E."/>
            <person name="Uehling J."/>
            <person name="Grigoriev I.V."/>
            <person name="Vagvolgyi C."/>
            <person name="Papp T."/>
            <person name="Martin F.M."/>
            <person name="Miettinen O."/>
            <person name="Hibbett D.S."/>
            <person name="Nagy L.G."/>
        </authorList>
    </citation>
    <scope>NUCLEOTIDE SEQUENCE [LARGE SCALE GENOMIC DNA]</scope>
    <source>
        <strain evidence="2 3">CBS 962.96</strain>
    </source>
</reference>
<sequence>MDIPSHGVPTEVLDWWNRKIFPDSNANASTSSKPLQDFKNILAVQRAAKAPDRKTAASKKQSQQSEAPPPSPSPAVAGDFHNSLYLYIHMCNTSAGSRSDITRERGWGS</sequence>
<accession>A0A4S8LZP9</accession>